<evidence type="ECO:0000256" key="1">
    <source>
        <dbReference type="ARBA" id="ARBA00023211"/>
    </source>
</evidence>
<dbReference type="RefSeq" id="WP_180679288.1">
    <property type="nucleotide sequence ID" value="NZ_JACCKA010000079.1"/>
</dbReference>
<dbReference type="PANTHER" id="PTHR21621">
    <property type="entry name" value="RIBOSOMAL PROTEIN S6 MODIFICATION PROTEIN"/>
    <property type="match status" value="1"/>
</dbReference>
<proteinExistence type="predicted"/>
<dbReference type="GO" id="GO:0009432">
    <property type="term" value="P:SOS response"/>
    <property type="evidence" value="ECO:0007669"/>
    <property type="project" value="TreeGrafter"/>
</dbReference>
<dbReference type="AlphaFoldDB" id="A0A853JDV8"/>
<dbReference type="InterPro" id="IPR011761">
    <property type="entry name" value="ATP-grasp"/>
</dbReference>
<keyword evidence="4" id="KW-0436">Ligase</keyword>
<dbReference type="Proteomes" id="UP000578091">
    <property type="component" value="Unassembled WGS sequence"/>
</dbReference>
<dbReference type="InterPro" id="IPR011758">
    <property type="entry name" value="RimK-rel_E_lig"/>
</dbReference>
<dbReference type="GO" id="GO:0046872">
    <property type="term" value="F:metal ion binding"/>
    <property type="evidence" value="ECO:0007669"/>
    <property type="project" value="InterPro"/>
</dbReference>
<evidence type="ECO:0000256" key="2">
    <source>
        <dbReference type="PROSITE-ProRule" id="PRU00409"/>
    </source>
</evidence>
<keyword evidence="2" id="KW-0067">ATP-binding</keyword>
<dbReference type="Gene3D" id="3.30.470.20">
    <property type="entry name" value="ATP-grasp fold, B domain"/>
    <property type="match status" value="1"/>
</dbReference>
<organism evidence="4 5">
    <name type="scientific">Luteimonas salinisoli</name>
    <dbReference type="NCBI Taxonomy" id="2752307"/>
    <lineage>
        <taxon>Bacteria</taxon>
        <taxon>Pseudomonadati</taxon>
        <taxon>Pseudomonadota</taxon>
        <taxon>Gammaproteobacteria</taxon>
        <taxon>Lysobacterales</taxon>
        <taxon>Lysobacteraceae</taxon>
        <taxon>Luteimonas</taxon>
    </lineage>
</organism>
<dbReference type="GO" id="GO:0018169">
    <property type="term" value="F:ribosomal S6-glutamic acid ligase activity"/>
    <property type="evidence" value="ECO:0007669"/>
    <property type="project" value="TreeGrafter"/>
</dbReference>
<dbReference type="GO" id="GO:0005524">
    <property type="term" value="F:ATP binding"/>
    <property type="evidence" value="ECO:0007669"/>
    <property type="project" value="UniProtKB-UniRule"/>
</dbReference>
<dbReference type="Pfam" id="PF14397">
    <property type="entry name" value="ATPgrasp_ST"/>
    <property type="match status" value="1"/>
</dbReference>
<keyword evidence="2" id="KW-0547">Nucleotide-binding</keyword>
<dbReference type="EMBL" id="JACCKA010000079">
    <property type="protein sequence ID" value="NZA27511.1"/>
    <property type="molecule type" value="Genomic_DNA"/>
</dbReference>
<dbReference type="PANTHER" id="PTHR21621:SF0">
    <property type="entry name" value="BETA-CITRYLGLUTAMATE SYNTHASE B-RELATED"/>
    <property type="match status" value="1"/>
</dbReference>
<reference evidence="4 5" key="1">
    <citation type="submission" date="2020-07" db="EMBL/GenBank/DDBJ databases">
        <title>Luteimonas sp. SJ-92.</title>
        <authorList>
            <person name="Huang X.-X."/>
            <person name="Xu L."/>
            <person name="Sun J.-Q."/>
        </authorList>
    </citation>
    <scope>NUCLEOTIDE SEQUENCE [LARGE SCALE GENOMIC DNA]</scope>
    <source>
        <strain evidence="4 5">SJ-92</strain>
    </source>
</reference>
<dbReference type="SUPFAM" id="SSF56059">
    <property type="entry name" value="Glutathione synthetase ATP-binding domain-like"/>
    <property type="match status" value="1"/>
</dbReference>
<keyword evidence="1" id="KW-0464">Manganese</keyword>
<dbReference type="InterPro" id="IPR039523">
    <property type="entry name" value="RimK-rel_E_lig_ATP-grasp"/>
</dbReference>
<evidence type="ECO:0000259" key="3">
    <source>
        <dbReference type="PROSITE" id="PS50975"/>
    </source>
</evidence>
<dbReference type="PROSITE" id="PS50975">
    <property type="entry name" value="ATP_GRASP"/>
    <property type="match status" value="1"/>
</dbReference>
<name>A0A853JDV8_9GAMM</name>
<feature type="domain" description="ATP-grasp" evidence="3">
    <location>
        <begin position="45"/>
        <end position="296"/>
    </location>
</feature>
<keyword evidence="5" id="KW-1185">Reference proteome</keyword>
<dbReference type="GO" id="GO:0005737">
    <property type="term" value="C:cytoplasm"/>
    <property type="evidence" value="ECO:0007669"/>
    <property type="project" value="TreeGrafter"/>
</dbReference>
<protein>
    <submittedName>
        <fullName evidence="4">Alpha-L-glutamate ligase-like protein</fullName>
    </submittedName>
</protein>
<sequence>MSWFVSPARLRRAGVLGLNARNALYIGESNPRRYFPRVDDKLLSKQLALDAGLAVPALYGTVATYRDARRFLGIVEGHEDFVVKPACGAGGDGIVVIAGRMGGNFLKVNGEPMSSDDIVYHLGNILSGMYSFGGRPDQAMIEYRVRPDAVFDTISHLGVPDVRVIVYRGFPVLAMLRLPTRMSGGKANLHQGAVGAGIDIASGLTTHGVWHEHGVDRHPDTMQPLANVAIPGWERILELSARCYELTGLGYLGVDIVIDREHGPLILELNARPGLSIQIANRLGLRARLERVEREGGSDQGVEARAAFVKARFGTG</sequence>
<evidence type="ECO:0000313" key="5">
    <source>
        <dbReference type="Proteomes" id="UP000578091"/>
    </source>
</evidence>
<evidence type="ECO:0000313" key="4">
    <source>
        <dbReference type="EMBL" id="NZA27511.1"/>
    </source>
</evidence>
<dbReference type="NCBIfam" id="TIGR02291">
    <property type="entry name" value="rimK_rel_E_lig"/>
    <property type="match status" value="1"/>
</dbReference>
<accession>A0A853JDV8</accession>
<comment type="caution">
    <text evidence="4">The sequence shown here is derived from an EMBL/GenBank/DDBJ whole genome shotgun (WGS) entry which is preliminary data.</text>
</comment>
<gene>
    <name evidence="4" type="ORF">H0E84_14070</name>
</gene>